<dbReference type="PANTHER" id="PTHR13767">
    <property type="entry name" value="TRNA-PSEUDOURIDINE SYNTHASE"/>
    <property type="match status" value="1"/>
</dbReference>
<gene>
    <name evidence="5" type="primary">truB</name>
    <name evidence="9" type="ORF">DX914_06630</name>
</gene>
<feature type="domain" description="tRNA pseudouridylate synthase B C-terminal" evidence="8">
    <location>
        <begin position="183"/>
        <end position="243"/>
    </location>
</feature>
<keyword evidence="3 5" id="KW-0819">tRNA processing</keyword>
<evidence type="ECO:0000256" key="2">
    <source>
        <dbReference type="ARBA" id="ARBA00005642"/>
    </source>
</evidence>
<dbReference type="EC" id="5.4.99.25" evidence="5"/>
<evidence type="ECO:0000259" key="6">
    <source>
        <dbReference type="Pfam" id="PF01509"/>
    </source>
</evidence>
<evidence type="ECO:0000256" key="5">
    <source>
        <dbReference type="HAMAP-Rule" id="MF_01080"/>
    </source>
</evidence>
<dbReference type="PANTHER" id="PTHR13767:SF2">
    <property type="entry name" value="PSEUDOURIDYLATE SYNTHASE TRUB1"/>
    <property type="match status" value="1"/>
</dbReference>
<comment type="catalytic activity">
    <reaction evidence="1 5">
        <text>uridine(55) in tRNA = pseudouridine(55) in tRNA</text>
        <dbReference type="Rhea" id="RHEA:42532"/>
        <dbReference type="Rhea" id="RHEA-COMP:10101"/>
        <dbReference type="Rhea" id="RHEA-COMP:10102"/>
        <dbReference type="ChEBI" id="CHEBI:65314"/>
        <dbReference type="ChEBI" id="CHEBI:65315"/>
        <dbReference type="EC" id="5.4.99.25"/>
    </reaction>
</comment>
<dbReference type="Pfam" id="PF09157">
    <property type="entry name" value="TruB-C_2"/>
    <property type="match status" value="1"/>
</dbReference>
<dbReference type="Gene3D" id="2.30.130.10">
    <property type="entry name" value="PUA domain"/>
    <property type="match status" value="1"/>
</dbReference>
<dbReference type="NCBIfam" id="TIGR00431">
    <property type="entry name" value="TruB"/>
    <property type="match status" value="1"/>
</dbReference>
<dbReference type="Pfam" id="PF01509">
    <property type="entry name" value="TruB_N"/>
    <property type="match status" value="1"/>
</dbReference>
<evidence type="ECO:0000256" key="3">
    <source>
        <dbReference type="ARBA" id="ARBA00022694"/>
    </source>
</evidence>
<dbReference type="CDD" id="cd02573">
    <property type="entry name" value="PseudoU_synth_EcTruB"/>
    <property type="match status" value="1"/>
</dbReference>
<comment type="caution">
    <text evidence="9">The sequence shown here is derived from an EMBL/GenBank/DDBJ whole genome shotgun (WGS) entry which is preliminary data.</text>
</comment>
<dbReference type="InterPro" id="IPR020103">
    <property type="entry name" value="PsdUridine_synth_cat_dom_sf"/>
</dbReference>
<dbReference type="CDD" id="cd21152">
    <property type="entry name" value="PUA_TruB_bacterial"/>
    <property type="match status" value="1"/>
</dbReference>
<dbReference type="InterPro" id="IPR015240">
    <property type="entry name" value="tRNA_sdUridine_synth_fam1_C"/>
</dbReference>
<comment type="function">
    <text evidence="5">Responsible for synthesis of pseudouridine from uracil-55 in the psi GC loop of transfer RNAs.</text>
</comment>
<sequence>MSKKPRTVFRALDGLLLLDKPPGLSSNQALQQVRHLFRAEKAGHTGSLDPLATGLLPVCFGEATKIAGLLLGARKAYETEAVLGAVTDTDDADGVTLLERPVPELDAAAIEAALAPLRGDIRQRAPIYSALKQGGEPLYAKARRGEAIEAPERQVSVYALEVLQHEGARLRLHVECGSGTYVRSLVRDLGETLGCGAHVATLRRLWVEPFVAPRMVTLDELRALAQRGESGLDACLLPIEAGLSGFAAVRLDAERRRRLGFGQSVDCEPGEAGEVAVYDEHGRCLGIGQRDGARLAPQRLFRWAAAGGAVDNAPQDQPATGAG</sequence>
<dbReference type="InterPro" id="IPR002501">
    <property type="entry name" value="PsdUridine_synth_N"/>
</dbReference>
<keyword evidence="10" id="KW-1185">Reference proteome</keyword>
<dbReference type="EMBL" id="QTSU01000001">
    <property type="protein sequence ID" value="RDZ28786.1"/>
    <property type="molecule type" value="Genomic_DNA"/>
</dbReference>
<dbReference type="SUPFAM" id="SSF55120">
    <property type="entry name" value="Pseudouridine synthase"/>
    <property type="match status" value="1"/>
</dbReference>
<feature type="active site" description="Nucleophile" evidence="5">
    <location>
        <position position="49"/>
    </location>
</feature>
<evidence type="ECO:0000256" key="4">
    <source>
        <dbReference type="ARBA" id="ARBA00023235"/>
    </source>
</evidence>
<dbReference type="SUPFAM" id="SSF88697">
    <property type="entry name" value="PUA domain-like"/>
    <property type="match status" value="1"/>
</dbReference>
<evidence type="ECO:0000259" key="8">
    <source>
        <dbReference type="Pfam" id="PF16198"/>
    </source>
</evidence>
<dbReference type="InterPro" id="IPR036974">
    <property type="entry name" value="PUA_sf"/>
</dbReference>
<feature type="domain" description="tRNA pseudouridine synthase II TruB subfamily 1 C-terminal" evidence="7">
    <location>
        <begin position="248"/>
        <end position="301"/>
    </location>
</feature>
<evidence type="ECO:0000313" key="10">
    <source>
        <dbReference type="Proteomes" id="UP000264492"/>
    </source>
</evidence>
<accession>A0A371K4D1</accession>
<evidence type="ECO:0000256" key="1">
    <source>
        <dbReference type="ARBA" id="ARBA00000385"/>
    </source>
</evidence>
<evidence type="ECO:0000259" key="7">
    <source>
        <dbReference type="Pfam" id="PF09157"/>
    </source>
</evidence>
<dbReference type="OrthoDB" id="9802309at2"/>
<comment type="similarity">
    <text evidence="2 5">Belongs to the pseudouridine synthase TruB family. Type 1 subfamily.</text>
</comment>
<dbReference type="RefSeq" id="WP_115858223.1">
    <property type="nucleotide sequence ID" value="NZ_QTSU01000001.1"/>
</dbReference>
<dbReference type="GO" id="GO:0003723">
    <property type="term" value="F:RNA binding"/>
    <property type="evidence" value="ECO:0007669"/>
    <property type="project" value="InterPro"/>
</dbReference>
<dbReference type="InterPro" id="IPR032819">
    <property type="entry name" value="TruB_C"/>
</dbReference>
<dbReference type="Gene3D" id="3.30.2350.10">
    <property type="entry name" value="Pseudouridine synthase"/>
    <property type="match status" value="1"/>
</dbReference>
<dbReference type="Pfam" id="PF16198">
    <property type="entry name" value="TruB_C_2"/>
    <property type="match status" value="1"/>
</dbReference>
<keyword evidence="4 5" id="KW-0413">Isomerase</keyword>
<name>A0A371K4D1_9GAMM</name>
<feature type="domain" description="Pseudouridine synthase II N-terminal" evidence="6">
    <location>
        <begin position="34"/>
        <end position="182"/>
    </location>
</feature>
<organism evidence="9 10">
    <name type="scientific">Lysobacter silvisoli</name>
    <dbReference type="NCBI Taxonomy" id="2293254"/>
    <lineage>
        <taxon>Bacteria</taxon>
        <taxon>Pseudomonadati</taxon>
        <taxon>Pseudomonadota</taxon>
        <taxon>Gammaproteobacteria</taxon>
        <taxon>Lysobacterales</taxon>
        <taxon>Lysobacteraceae</taxon>
        <taxon>Lysobacter</taxon>
    </lineage>
</organism>
<evidence type="ECO:0000313" key="9">
    <source>
        <dbReference type="EMBL" id="RDZ28786.1"/>
    </source>
</evidence>
<dbReference type="HAMAP" id="MF_01080">
    <property type="entry name" value="TruB_bact"/>
    <property type="match status" value="1"/>
</dbReference>
<dbReference type="InterPro" id="IPR015947">
    <property type="entry name" value="PUA-like_sf"/>
</dbReference>
<dbReference type="GO" id="GO:0031119">
    <property type="term" value="P:tRNA pseudouridine synthesis"/>
    <property type="evidence" value="ECO:0007669"/>
    <property type="project" value="UniProtKB-UniRule"/>
</dbReference>
<dbReference type="GO" id="GO:0160148">
    <property type="term" value="F:tRNA pseudouridine(55) synthase activity"/>
    <property type="evidence" value="ECO:0007669"/>
    <property type="project" value="UniProtKB-EC"/>
</dbReference>
<dbReference type="AlphaFoldDB" id="A0A371K4D1"/>
<dbReference type="GO" id="GO:1990481">
    <property type="term" value="P:mRNA pseudouridine synthesis"/>
    <property type="evidence" value="ECO:0007669"/>
    <property type="project" value="TreeGrafter"/>
</dbReference>
<dbReference type="InterPro" id="IPR014780">
    <property type="entry name" value="tRNA_psdUridine_synth_TruB"/>
</dbReference>
<proteinExistence type="inferred from homology"/>
<dbReference type="Proteomes" id="UP000264492">
    <property type="component" value="Unassembled WGS sequence"/>
</dbReference>
<reference evidence="9 10" key="1">
    <citation type="submission" date="2018-08" db="EMBL/GenBank/DDBJ databases">
        <title>Lysobacter sp. zong2l5, whole genome shotgun sequence.</title>
        <authorList>
            <person name="Zhang X."/>
            <person name="Feng G."/>
            <person name="Zhu H."/>
        </authorList>
    </citation>
    <scope>NUCLEOTIDE SEQUENCE [LARGE SCALE GENOMIC DNA]</scope>
    <source>
        <strain evidence="10">zong2l5</strain>
    </source>
</reference>
<protein>
    <recommendedName>
        <fullName evidence="5">tRNA pseudouridine synthase B</fullName>
        <ecNumber evidence="5">5.4.99.25</ecNumber>
    </recommendedName>
    <alternativeName>
        <fullName evidence="5">tRNA pseudouridine(55) synthase</fullName>
        <shortName evidence="5">Psi55 synthase</shortName>
    </alternativeName>
    <alternativeName>
        <fullName evidence="5">tRNA pseudouridylate synthase</fullName>
    </alternativeName>
    <alternativeName>
        <fullName evidence="5">tRNA-uridine isomerase</fullName>
    </alternativeName>
</protein>